<organism evidence="2 3">
    <name type="scientific">Ophiobolus disseminans</name>
    <dbReference type="NCBI Taxonomy" id="1469910"/>
    <lineage>
        <taxon>Eukaryota</taxon>
        <taxon>Fungi</taxon>
        <taxon>Dikarya</taxon>
        <taxon>Ascomycota</taxon>
        <taxon>Pezizomycotina</taxon>
        <taxon>Dothideomycetes</taxon>
        <taxon>Pleosporomycetidae</taxon>
        <taxon>Pleosporales</taxon>
        <taxon>Pleosporineae</taxon>
        <taxon>Phaeosphaeriaceae</taxon>
        <taxon>Ophiobolus</taxon>
    </lineage>
</organism>
<dbReference type="EMBL" id="MU006219">
    <property type="protein sequence ID" value="KAF2830819.1"/>
    <property type="molecule type" value="Genomic_DNA"/>
</dbReference>
<sequence>MSLLVMSTESTPSKDRLSSGWVRRSLSPFSKISTPKTESRPSTSNGLLSPRPDSSRSNSDDSRSARSSKSGTRRPSFLGVVNRLRSSSSASSLGGKAQEGGDINDIHDWFQGFRRYNQIVTTQATANGSYDSQSFAKTTKPLTKNCGGQLLHGLPERAFDFALLWCPAGEIAQQDSEEPSWSWTAYDGVTNYPFDPSTCPDLYAAPRSEGELFRSEIVHFTVGPQNAQCTVRREKDSLLRSKYPSYFHAPWGSKPSVDSDTLRFTASTIPADGFRAEALQHQGKEIPCSHLLDDKDQHCGVIMDFESVISKPSSVPGTYEFVALSRNLRRSEPAPHSRRAANPTIHPMGTPIWDGERFVWDEVVSDFDMNVFEEGPWKMINVMLIKWVGEHAERIAIARIHEDAWLAKKPVRKDVVLR</sequence>
<evidence type="ECO:0000313" key="3">
    <source>
        <dbReference type="Proteomes" id="UP000799424"/>
    </source>
</evidence>
<feature type="region of interest" description="Disordered" evidence="1">
    <location>
        <begin position="1"/>
        <end position="20"/>
    </location>
</feature>
<dbReference type="Proteomes" id="UP000799424">
    <property type="component" value="Unassembled WGS sequence"/>
</dbReference>
<feature type="compositionally biased region" description="Polar residues" evidence="1">
    <location>
        <begin position="28"/>
        <end position="47"/>
    </location>
</feature>
<feature type="compositionally biased region" description="Polar residues" evidence="1">
    <location>
        <begin position="1"/>
        <end position="11"/>
    </location>
</feature>
<gene>
    <name evidence="2" type="ORF">CC86DRAFT_284437</name>
</gene>
<name>A0A6A7ADP6_9PLEO</name>
<proteinExistence type="predicted"/>
<dbReference type="OrthoDB" id="3830006at2759"/>
<evidence type="ECO:0000256" key="1">
    <source>
        <dbReference type="SAM" id="MobiDB-lite"/>
    </source>
</evidence>
<keyword evidence="3" id="KW-1185">Reference proteome</keyword>
<feature type="compositionally biased region" description="Low complexity" evidence="1">
    <location>
        <begin position="65"/>
        <end position="74"/>
    </location>
</feature>
<evidence type="ECO:0000313" key="2">
    <source>
        <dbReference type="EMBL" id="KAF2830819.1"/>
    </source>
</evidence>
<reference evidence="2" key="1">
    <citation type="journal article" date="2020" name="Stud. Mycol.">
        <title>101 Dothideomycetes genomes: a test case for predicting lifestyles and emergence of pathogens.</title>
        <authorList>
            <person name="Haridas S."/>
            <person name="Albert R."/>
            <person name="Binder M."/>
            <person name="Bloem J."/>
            <person name="Labutti K."/>
            <person name="Salamov A."/>
            <person name="Andreopoulos B."/>
            <person name="Baker S."/>
            <person name="Barry K."/>
            <person name="Bills G."/>
            <person name="Bluhm B."/>
            <person name="Cannon C."/>
            <person name="Castanera R."/>
            <person name="Culley D."/>
            <person name="Daum C."/>
            <person name="Ezra D."/>
            <person name="Gonzalez J."/>
            <person name="Henrissat B."/>
            <person name="Kuo A."/>
            <person name="Liang C."/>
            <person name="Lipzen A."/>
            <person name="Lutzoni F."/>
            <person name="Magnuson J."/>
            <person name="Mondo S."/>
            <person name="Nolan M."/>
            <person name="Ohm R."/>
            <person name="Pangilinan J."/>
            <person name="Park H.-J."/>
            <person name="Ramirez L."/>
            <person name="Alfaro M."/>
            <person name="Sun H."/>
            <person name="Tritt A."/>
            <person name="Yoshinaga Y."/>
            <person name="Zwiers L.-H."/>
            <person name="Turgeon B."/>
            <person name="Goodwin S."/>
            <person name="Spatafora J."/>
            <person name="Crous P."/>
            <person name="Grigoriev I."/>
        </authorList>
    </citation>
    <scope>NUCLEOTIDE SEQUENCE</scope>
    <source>
        <strain evidence="2">CBS 113818</strain>
    </source>
</reference>
<accession>A0A6A7ADP6</accession>
<protein>
    <submittedName>
        <fullName evidence="2">Uncharacterized protein</fullName>
    </submittedName>
</protein>
<feature type="region of interest" description="Disordered" evidence="1">
    <location>
        <begin position="28"/>
        <end position="81"/>
    </location>
</feature>
<dbReference type="AlphaFoldDB" id="A0A6A7ADP6"/>